<evidence type="ECO:0000256" key="1">
    <source>
        <dbReference type="SAM" id="MobiDB-lite"/>
    </source>
</evidence>
<feature type="compositionally biased region" description="Polar residues" evidence="1">
    <location>
        <begin position="152"/>
        <end position="162"/>
    </location>
</feature>
<protein>
    <submittedName>
        <fullName evidence="2">Uncharacterized protein</fullName>
    </submittedName>
</protein>
<sequence length="162" mass="18430">MNQDSLLYIDIKASDDEISICSTGVDIKPFDNEQVKVETSCLLEIQDEVITIDTSDSEVDVEDMSENQSEVELVSSKSIEYESNVEDSSSDEEEYEGKISKESFLHCTDKDLQVCALMKEEMEKPFSVGTEFSDIDELQIRAQKSRKKYNRPITTDKSSQKE</sequence>
<comment type="caution">
    <text evidence="2">The sequence shown here is derived from an EMBL/GenBank/DDBJ whole genome shotgun (WGS) entry which is preliminary data.</text>
</comment>
<organism evidence="2 3">
    <name type="scientific">Choanephora cucurbitarum</name>
    <dbReference type="NCBI Taxonomy" id="101091"/>
    <lineage>
        <taxon>Eukaryota</taxon>
        <taxon>Fungi</taxon>
        <taxon>Fungi incertae sedis</taxon>
        <taxon>Mucoromycota</taxon>
        <taxon>Mucoromycotina</taxon>
        <taxon>Mucoromycetes</taxon>
        <taxon>Mucorales</taxon>
        <taxon>Mucorineae</taxon>
        <taxon>Choanephoraceae</taxon>
        <taxon>Choanephoroideae</taxon>
        <taxon>Choanephora</taxon>
    </lineage>
</organism>
<feature type="compositionally biased region" description="Acidic residues" evidence="1">
    <location>
        <begin position="83"/>
        <end position="95"/>
    </location>
</feature>
<name>A0A1C7MU69_9FUNG</name>
<feature type="compositionally biased region" description="Acidic residues" evidence="1">
    <location>
        <begin position="55"/>
        <end position="65"/>
    </location>
</feature>
<evidence type="ECO:0000313" key="3">
    <source>
        <dbReference type="Proteomes" id="UP000093000"/>
    </source>
</evidence>
<gene>
    <name evidence="2" type="ORF">A0J61_11550</name>
</gene>
<dbReference type="Proteomes" id="UP000093000">
    <property type="component" value="Unassembled WGS sequence"/>
</dbReference>
<feature type="region of interest" description="Disordered" evidence="1">
    <location>
        <begin position="143"/>
        <end position="162"/>
    </location>
</feature>
<dbReference type="EMBL" id="LUGH01002178">
    <property type="protein sequence ID" value="OBZ80401.1"/>
    <property type="molecule type" value="Genomic_DNA"/>
</dbReference>
<reference evidence="2 3" key="1">
    <citation type="submission" date="2016-03" db="EMBL/GenBank/DDBJ databases">
        <title>Choanephora cucurbitarum.</title>
        <authorList>
            <person name="Min B."/>
            <person name="Park H."/>
            <person name="Park J.-H."/>
            <person name="Shin H.-D."/>
            <person name="Choi I.-G."/>
        </authorList>
    </citation>
    <scope>NUCLEOTIDE SEQUENCE [LARGE SCALE GENOMIC DNA]</scope>
    <source>
        <strain evidence="2 3">KUS-F28377</strain>
    </source>
</reference>
<feature type="region of interest" description="Disordered" evidence="1">
    <location>
        <begin position="55"/>
        <end position="97"/>
    </location>
</feature>
<keyword evidence="3" id="KW-1185">Reference proteome</keyword>
<dbReference type="InParanoid" id="A0A1C7MU69"/>
<evidence type="ECO:0000313" key="2">
    <source>
        <dbReference type="EMBL" id="OBZ80401.1"/>
    </source>
</evidence>
<dbReference type="AlphaFoldDB" id="A0A1C7MU69"/>
<feature type="compositionally biased region" description="Polar residues" evidence="1">
    <location>
        <begin position="66"/>
        <end position="78"/>
    </location>
</feature>
<accession>A0A1C7MU69</accession>
<proteinExistence type="predicted"/>